<dbReference type="STRING" id="1603606.DSOUD_0556"/>
<accession>A0A0M4DFP3</accession>
<dbReference type="PANTHER" id="PTHR43156:SF2">
    <property type="entry name" value="STAGE II SPORULATION PROTEIN E"/>
    <property type="match status" value="1"/>
</dbReference>
<name>A0A0M4DFP3_9BACT</name>
<dbReference type="Proteomes" id="UP000057158">
    <property type="component" value="Chromosome"/>
</dbReference>
<dbReference type="OrthoDB" id="20101at2"/>
<dbReference type="InterPro" id="IPR052016">
    <property type="entry name" value="Bact_Sigma-Reg"/>
</dbReference>
<sequence length="254" mass="28082">MKHKCQCGLDIDLATHVQQLLFPKGSPLCSWCCIGIKNRMASGLGGDYFDFITTADGCQAIFLGDVTGHGLHASVVMSLLYGYIHHSARELCTPLELVRQVNDFLQTFATRSRVFDHYFSSTLFCGVIHPETLEMSYVNAGHPAPLVRRGEAIHSLATTAPPVGFFDDPDISLGTFRFEKEDRFLLYTDGITEASDGAGILFGRSRLEEVLLHKNGDHLHFLDQLFASLRSFGAPESPTDDCTAIVLDFHPFPL</sequence>
<reference evidence="3 4" key="1">
    <citation type="submission" date="2015-07" db="EMBL/GenBank/DDBJ databases">
        <title>Isolation and Genomic Characterization of a Novel Halophilic Metal-Reducing Deltaproteobacterium from the Deep Subsurface.</title>
        <authorList>
            <person name="Badalamenti J.P."/>
            <person name="Summers Z.M."/>
            <person name="Gralnick J.A."/>
            <person name="Bond D.R."/>
        </authorList>
    </citation>
    <scope>NUCLEOTIDE SEQUENCE [LARGE SCALE GENOMIC DNA]</scope>
    <source>
        <strain evidence="3 4">WTL</strain>
    </source>
</reference>
<evidence type="ECO:0000313" key="3">
    <source>
        <dbReference type="EMBL" id="ALC15345.1"/>
    </source>
</evidence>
<dbReference type="Pfam" id="PF07228">
    <property type="entry name" value="SpoIIE"/>
    <property type="match status" value="1"/>
</dbReference>
<dbReference type="AlphaFoldDB" id="A0A0M4DFP3"/>
<keyword evidence="4" id="KW-1185">Reference proteome</keyword>
<proteinExistence type="predicted"/>
<dbReference type="KEGG" id="des:DSOUD_0556"/>
<dbReference type="GO" id="GO:0016791">
    <property type="term" value="F:phosphatase activity"/>
    <property type="evidence" value="ECO:0007669"/>
    <property type="project" value="TreeGrafter"/>
</dbReference>
<evidence type="ECO:0000256" key="1">
    <source>
        <dbReference type="ARBA" id="ARBA00022801"/>
    </source>
</evidence>
<dbReference type="SMART" id="SM00331">
    <property type="entry name" value="PP2C_SIG"/>
    <property type="match status" value="1"/>
</dbReference>
<dbReference type="RefSeq" id="WP_053549559.1">
    <property type="nucleotide sequence ID" value="NZ_CP010802.1"/>
</dbReference>
<gene>
    <name evidence="3" type="ORF">DSOUD_0556</name>
</gene>
<protein>
    <submittedName>
        <fullName evidence="3">Serine phosphatase</fullName>
    </submittedName>
</protein>
<dbReference type="PATRIC" id="fig|1603606.3.peg.605"/>
<organism evidence="3 4">
    <name type="scientific">Desulfuromonas soudanensis</name>
    <dbReference type="NCBI Taxonomy" id="1603606"/>
    <lineage>
        <taxon>Bacteria</taxon>
        <taxon>Pseudomonadati</taxon>
        <taxon>Thermodesulfobacteriota</taxon>
        <taxon>Desulfuromonadia</taxon>
        <taxon>Desulfuromonadales</taxon>
        <taxon>Desulfuromonadaceae</taxon>
        <taxon>Desulfuromonas</taxon>
    </lineage>
</organism>
<feature type="domain" description="PPM-type phosphatase" evidence="2">
    <location>
        <begin position="29"/>
        <end position="249"/>
    </location>
</feature>
<dbReference type="InterPro" id="IPR001932">
    <property type="entry name" value="PPM-type_phosphatase-like_dom"/>
</dbReference>
<dbReference type="Gene3D" id="3.60.40.10">
    <property type="entry name" value="PPM-type phosphatase domain"/>
    <property type="match status" value="1"/>
</dbReference>
<dbReference type="PANTHER" id="PTHR43156">
    <property type="entry name" value="STAGE II SPORULATION PROTEIN E-RELATED"/>
    <property type="match status" value="1"/>
</dbReference>
<dbReference type="EMBL" id="CP010802">
    <property type="protein sequence ID" value="ALC15345.1"/>
    <property type="molecule type" value="Genomic_DNA"/>
</dbReference>
<evidence type="ECO:0000259" key="2">
    <source>
        <dbReference type="SMART" id="SM00331"/>
    </source>
</evidence>
<keyword evidence="1" id="KW-0378">Hydrolase</keyword>
<evidence type="ECO:0000313" key="4">
    <source>
        <dbReference type="Proteomes" id="UP000057158"/>
    </source>
</evidence>
<dbReference type="InterPro" id="IPR036457">
    <property type="entry name" value="PPM-type-like_dom_sf"/>
</dbReference>
<dbReference type="SUPFAM" id="SSF81606">
    <property type="entry name" value="PP2C-like"/>
    <property type="match status" value="1"/>
</dbReference>